<dbReference type="InterPro" id="IPR021247">
    <property type="entry name" value="DUF2785"/>
</dbReference>
<name>A0ABS0LMM8_9LACT</name>
<proteinExistence type="predicted"/>
<dbReference type="Pfam" id="PF10978">
    <property type="entry name" value="DUF2785"/>
    <property type="match status" value="1"/>
</dbReference>
<accession>A0ABS0LMM8</accession>
<evidence type="ECO:0000313" key="1">
    <source>
        <dbReference type="EMBL" id="MBG9985415.1"/>
    </source>
</evidence>
<dbReference type="Proteomes" id="UP000721415">
    <property type="component" value="Unassembled WGS sequence"/>
</dbReference>
<dbReference type="EMBL" id="JACBXQ010000001">
    <property type="protein sequence ID" value="MBG9985415.1"/>
    <property type="molecule type" value="Genomic_DNA"/>
</dbReference>
<evidence type="ECO:0000313" key="2">
    <source>
        <dbReference type="Proteomes" id="UP000721415"/>
    </source>
</evidence>
<sequence>MEKILIKKLNQENFLITQEELNYMLTNIGNKDPKIRDHLIYSLIAKGLDNNCFSIEQSKYILSYIHDQNLISNKYNKDTLDSELTRSFSALILALLLHSDNDTDSAYYNLIEMNDKLEIFSKAITALTEEKCFKGYDSHYGWIHSIAHLSELLLSIVKHSSYTGVLNKNLLDAIYHCLISQSEVFGDGEEKRLALVILSLIKHGKLKEHELETFCSKLADYYNTMNSEEVSKYRSKDNVANMFNYISQFLDTEKHSYLIKFIQEFNGIYQQYSYC</sequence>
<gene>
    <name evidence="1" type="ORF">HZY91_00735</name>
</gene>
<dbReference type="RefSeq" id="WP_197113612.1">
    <property type="nucleotide sequence ID" value="NZ_JACBXQ010000001.1"/>
</dbReference>
<comment type="caution">
    <text evidence="1">The sequence shown here is derived from an EMBL/GenBank/DDBJ whole genome shotgun (WGS) entry which is preliminary data.</text>
</comment>
<keyword evidence="2" id="KW-1185">Reference proteome</keyword>
<organism evidence="1 2">
    <name type="scientific">Facklamia lactis</name>
    <dbReference type="NCBI Taxonomy" id="2749967"/>
    <lineage>
        <taxon>Bacteria</taxon>
        <taxon>Bacillati</taxon>
        <taxon>Bacillota</taxon>
        <taxon>Bacilli</taxon>
        <taxon>Lactobacillales</taxon>
        <taxon>Aerococcaceae</taxon>
        <taxon>Facklamia</taxon>
    </lineage>
</organism>
<reference evidence="1 2" key="1">
    <citation type="submission" date="2020-07" db="EMBL/GenBank/DDBJ databases">
        <title>Facklamia lactis sp. nov., isolated from raw milk.</title>
        <authorList>
            <person name="Doll E.V."/>
            <person name="Huptas C."/>
            <person name="Staib L."/>
            <person name="Wenning M."/>
            <person name="Scherer S."/>
        </authorList>
    </citation>
    <scope>NUCLEOTIDE SEQUENCE [LARGE SCALE GENOMIC DNA]</scope>
    <source>
        <strain evidence="1 2">DSM 111018</strain>
    </source>
</reference>
<protein>
    <submittedName>
        <fullName evidence="1">DUF2785 domain-containing protein</fullName>
    </submittedName>
</protein>